<evidence type="ECO:0000313" key="2">
    <source>
        <dbReference type="EMBL" id="MBV7256736.1"/>
    </source>
</evidence>
<dbReference type="Proteomes" id="UP000722336">
    <property type="component" value="Unassembled WGS sequence"/>
</dbReference>
<sequence length="246" mass="27127">MYRGVVGRLAAKLGWARRLGRRARNDESGVAFMEFALTLPFLTMSFLGGVELVNLTVKHQQMSRIATTTADLAARFRSSIDETDVETLFLGARLALKDAEFDERGRVILSAITAFQPDGDGNSNGHQIRWQRCDGDYDIVSTIGGEGWGVDEEGEPTGEIPLVHGMEVLWPNTVMFAEVTYVYEPIFGAGGFLSDISEVFEEREISYRAAFIARELSLQTITNTTNIPEPDLSTCPQPIRGELGEG</sequence>
<name>A0ABS6SFM9_9SPHN</name>
<feature type="region of interest" description="Disordered" evidence="1">
    <location>
        <begin position="225"/>
        <end position="246"/>
    </location>
</feature>
<comment type="caution">
    <text evidence="2">The sequence shown here is derived from an EMBL/GenBank/DDBJ whole genome shotgun (WGS) entry which is preliminary data.</text>
</comment>
<reference evidence="2 3" key="1">
    <citation type="submission" date="2021-04" db="EMBL/GenBank/DDBJ databases">
        <authorList>
            <person name="Pira H."/>
            <person name="Risdian C."/>
            <person name="Wink J."/>
        </authorList>
    </citation>
    <scope>NUCLEOTIDE SEQUENCE [LARGE SCALE GENOMIC DNA]</scope>
    <source>
        <strain evidence="2 3">WHA3</strain>
    </source>
</reference>
<organism evidence="2 3">
    <name type="scientific">Pacificimonas pallii</name>
    <dbReference type="NCBI Taxonomy" id="2827236"/>
    <lineage>
        <taxon>Bacteria</taxon>
        <taxon>Pseudomonadati</taxon>
        <taxon>Pseudomonadota</taxon>
        <taxon>Alphaproteobacteria</taxon>
        <taxon>Sphingomonadales</taxon>
        <taxon>Sphingosinicellaceae</taxon>
        <taxon>Pacificimonas</taxon>
    </lineage>
</organism>
<dbReference type="EMBL" id="JAGSPA010000002">
    <property type="protein sequence ID" value="MBV7256736.1"/>
    <property type="molecule type" value="Genomic_DNA"/>
</dbReference>
<protein>
    <submittedName>
        <fullName evidence="2">Pilus assembly protein</fullName>
    </submittedName>
</protein>
<evidence type="ECO:0000313" key="3">
    <source>
        <dbReference type="Proteomes" id="UP000722336"/>
    </source>
</evidence>
<evidence type="ECO:0000256" key="1">
    <source>
        <dbReference type="SAM" id="MobiDB-lite"/>
    </source>
</evidence>
<gene>
    <name evidence="2" type="ORF">KCG44_08045</name>
</gene>
<dbReference type="RefSeq" id="WP_218445461.1">
    <property type="nucleotide sequence ID" value="NZ_JAGSPA010000002.1"/>
</dbReference>
<accession>A0ABS6SFM9</accession>
<proteinExistence type="predicted"/>
<keyword evidence="3" id="KW-1185">Reference proteome</keyword>